<sequence length="153" mass="17119">MRKEESDNLRSFGLIGTCEYKGQQYLQGQQWFDGCDFSWICEDCVTGVYRCNQRCPTFQAPPPECTLIADPRDPLCCKIQSAPPQETTTLLLIGGTVTHKEHTPAILILEDLSPGTPYPGALTHLVTVPTVRPVTTHHTQEQTYPVNYTPILQ</sequence>
<proteinExistence type="predicted"/>
<reference evidence="1" key="1">
    <citation type="submission" date="2022-08" db="UniProtKB">
        <authorList>
            <consortium name="EnsemblMetazoa"/>
        </authorList>
    </citation>
    <scope>IDENTIFICATION</scope>
    <source>
        <strain evidence="1">05x7-T-G4-1.051#20</strain>
    </source>
</reference>
<evidence type="ECO:0000313" key="2">
    <source>
        <dbReference type="Proteomes" id="UP000005408"/>
    </source>
</evidence>
<evidence type="ECO:0008006" key="3">
    <source>
        <dbReference type="Google" id="ProtNLM"/>
    </source>
</evidence>
<dbReference type="EnsemblMetazoa" id="G21314.1">
    <property type="protein sequence ID" value="G21314.1:cds"/>
    <property type="gene ID" value="G21314"/>
</dbReference>
<protein>
    <recommendedName>
        <fullName evidence="3">VWFC domain-containing protein</fullName>
    </recommendedName>
</protein>
<dbReference type="AlphaFoldDB" id="A0A8W8JWK7"/>
<keyword evidence="2" id="KW-1185">Reference proteome</keyword>
<accession>A0A8W8JWK7</accession>
<organism evidence="1 2">
    <name type="scientific">Magallana gigas</name>
    <name type="common">Pacific oyster</name>
    <name type="synonym">Crassostrea gigas</name>
    <dbReference type="NCBI Taxonomy" id="29159"/>
    <lineage>
        <taxon>Eukaryota</taxon>
        <taxon>Metazoa</taxon>
        <taxon>Spiralia</taxon>
        <taxon>Lophotrochozoa</taxon>
        <taxon>Mollusca</taxon>
        <taxon>Bivalvia</taxon>
        <taxon>Autobranchia</taxon>
        <taxon>Pteriomorphia</taxon>
        <taxon>Ostreida</taxon>
        <taxon>Ostreoidea</taxon>
        <taxon>Ostreidae</taxon>
        <taxon>Magallana</taxon>
    </lineage>
</organism>
<evidence type="ECO:0000313" key="1">
    <source>
        <dbReference type="EnsemblMetazoa" id="G21314.1:cds"/>
    </source>
</evidence>
<dbReference type="Proteomes" id="UP000005408">
    <property type="component" value="Unassembled WGS sequence"/>
</dbReference>
<name>A0A8W8JWK7_MAGGI</name>